<dbReference type="InterPro" id="IPR013783">
    <property type="entry name" value="Ig-like_fold"/>
</dbReference>
<sequence length="165" mass="18394">MLLSFLAIHFMAMRVEAELYATLAPPLHLPNDRGGRTILVCLVSDASKGDMVITWLSSRAGGSSPATHSLTREEDGTHSAVSVISVATDEWDSYTCFVRQSNPVRGIHRHYIDFPDEELDGSCYEDESEVIQLQSDITLILALRILILKITIFNVLMTMNAVIKW</sequence>
<dbReference type="InterPro" id="IPR027834">
    <property type="entry name" value="PTCRA"/>
</dbReference>
<protein>
    <recommendedName>
        <fullName evidence="3">Ig-like domain-containing protein</fullName>
    </recommendedName>
</protein>
<reference evidence="4" key="1">
    <citation type="submission" date="2021-01" db="EMBL/GenBank/DDBJ databases">
        <authorList>
            <person name="Zahm M."/>
            <person name="Roques C."/>
            <person name="Cabau C."/>
            <person name="Klopp C."/>
            <person name="Donnadieu C."/>
            <person name="Jouanno E."/>
            <person name="Lampietro C."/>
            <person name="Louis A."/>
            <person name="Herpin A."/>
            <person name="Echchiki A."/>
            <person name="Berthelot C."/>
            <person name="Parey E."/>
            <person name="Roest-Crollius H."/>
            <person name="Braasch I."/>
            <person name="Postlethwait J."/>
            <person name="Bobe J."/>
            <person name="Montfort J."/>
            <person name="Bouchez O."/>
            <person name="Begum T."/>
            <person name="Mejri S."/>
            <person name="Adams A."/>
            <person name="Chen W.-J."/>
            <person name="Guiguen Y."/>
        </authorList>
    </citation>
    <scope>NUCLEOTIDE SEQUENCE</scope>
    <source>
        <tissue evidence="4">Blood</tissue>
    </source>
</reference>
<feature type="signal peptide" evidence="2">
    <location>
        <begin position="1"/>
        <end position="17"/>
    </location>
</feature>
<keyword evidence="1" id="KW-1133">Transmembrane helix</keyword>
<keyword evidence="1" id="KW-0812">Transmembrane</keyword>
<dbReference type="Pfam" id="PF15028">
    <property type="entry name" value="PTCRA"/>
    <property type="match status" value="1"/>
</dbReference>
<dbReference type="EMBL" id="JAERUA010000004">
    <property type="protein sequence ID" value="KAI1900320.1"/>
    <property type="molecule type" value="Genomic_DNA"/>
</dbReference>
<organism evidence="4 5">
    <name type="scientific">Albula goreensis</name>
    <dbReference type="NCBI Taxonomy" id="1534307"/>
    <lineage>
        <taxon>Eukaryota</taxon>
        <taxon>Metazoa</taxon>
        <taxon>Chordata</taxon>
        <taxon>Craniata</taxon>
        <taxon>Vertebrata</taxon>
        <taxon>Euteleostomi</taxon>
        <taxon>Actinopterygii</taxon>
        <taxon>Neopterygii</taxon>
        <taxon>Teleostei</taxon>
        <taxon>Albuliformes</taxon>
        <taxon>Albulidae</taxon>
        <taxon>Albula</taxon>
    </lineage>
</organism>
<dbReference type="InterPro" id="IPR007110">
    <property type="entry name" value="Ig-like_dom"/>
</dbReference>
<dbReference type="PROSITE" id="PS50835">
    <property type="entry name" value="IG_LIKE"/>
    <property type="match status" value="1"/>
</dbReference>
<dbReference type="InterPro" id="IPR036179">
    <property type="entry name" value="Ig-like_dom_sf"/>
</dbReference>
<dbReference type="Proteomes" id="UP000829720">
    <property type="component" value="Unassembled WGS sequence"/>
</dbReference>
<keyword evidence="5" id="KW-1185">Reference proteome</keyword>
<comment type="caution">
    <text evidence="4">The sequence shown here is derived from an EMBL/GenBank/DDBJ whole genome shotgun (WGS) entry which is preliminary data.</text>
</comment>
<name>A0A8T3DVC7_9TELE</name>
<evidence type="ECO:0000313" key="4">
    <source>
        <dbReference type="EMBL" id="KAI1900320.1"/>
    </source>
</evidence>
<keyword evidence="1" id="KW-0472">Membrane</keyword>
<gene>
    <name evidence="4" type="ORF">AGOR_G00048760</name>
</gene>
<evidence type="ECO:0000256" key="2">
    <source>
        <dbReference type="SAM" id="SignalP"/>
    </source>
</evidence>
<feature type="transmembrane region" description="Helical" evidence="1">
    <location>
        <begin position="141"/>
        <end position="163"/>
    </location>
</feature>
<dbReference type="AlphaFoldDB" id="A0A8T3DVC7"/>
<feature type="chain" id="PRO_5035741823" description="Ig-like domain-containing protein" evidence="2">
    <location>
        <begin position="18"/>
        <end position="165"/>
    </location>
</feature>
<accession>A0A8T3DVC7</accession>
<evidence type="ECO:0000259" key="3">
    <source>
        <dbReference type="PROSITE" id="PS50835"/>
    </source>
</evidence>
<dbReference type="Gene3D" id="2.60.40.10">
    <property type="entry name" value="Immunoglobulins"/>
    <property type="match status" value="1"/>
</dbReference>
<evidence type="ECO:0000313" key="5">
    <source>
        <dbReference type="Proteomes" id="UP000829720"/>
    </source>
</evidence>
<keyword evidence="2" id="KW-0732">Signal</keyword>
<dbReference type="OrthoDB" id="8930604at2759"/>
<feature type="domain" description="Ig-like" evidence="3">
    <location>
        <begin position="25"/>
        <end position="102"/>
    </location>
</feature>
<proteinExistence type="predicted"/>
<dbReference type="SUPFAM" id="SSF48726">
    <property type="entry name" value="Immunoglobulin"/>
    <property type="match status" value="1"/>
</dbReference>
<evidence type="ECO:0000256" key="1">
    <source>
        <dbReference type="SAM" id="Phobius"/>
    </source>
</evidence>